<evidence type="ECO:0000313" key="3">
    <source>
        <dbReference type="Proteomes" id="UP000293535"/>
    </source>
</evidence>
<reference evidence="2 3" key="1">
    <citation type="submission" date="2018-12" db="EMBL/GenBank/DDBJ databases">
        <title>Draft genome sequence of Haloarcula hispinica strain 18.1, an halophilic archaeon isolated from Chott El Jerid of Southern Tunisia.</title>
        <authorList>
            <person name="Najjari A."/>
            <person name="Ben Dhia O."/>
            <person name="Ferjani R."/>
            <person name="Mahjoubi M."/>
            <person name="Sghaier H."/>
            <person name="Elshahed M."/>
            <person name="Ouzari H.I."/>
            <person name="Cherid A."/>
            <person name="Youssef N."/>
        </authorList>
    </citation>
    <scope>NUCLEOTIDE SEQUENCE [LARGE SCALE GENOMIC DNA]</scope>
    <source>
        <strain evidence="2 3">18.1</strain>
    </source>
</reference>
<protein>
    <submittedName>
        <fullName evidence="2">Uncharacterized protein</fullName>
    </submittedName>
</protein>
<accession>A0A482T3D0</accession>
<name>A0A482T3D0_HALHI</name>
<dbReference type="Proteomes" id="UP000293535">
    <property type="component" value="Unassembled WGS sequence"/>
</dbReference>
<dbReference type="RefSeq" id="WP_064287249.1">
    <property type="nucleotide sequence ID" value="NZ_JAFKAA010000002.1"/>
</dbReference>
<dbReference type="AlphaFoldDB" id="A0A482T3D0"/>
<evidence type="ECO:0000256" key="1">
    <source>
        <dbReference type="SAM" id="Phobius"/>
    </source>
</evidence>
<gene>
    <name evidence="2" type="ORF">ELS20_14115</name>
</gene>
<keyword evidence="1" id="KW-1133">Transmembrane helix</keyword>
<dbReference type="EMBL" id="RZIG01000002">
    <property type="protein sequence ID" value="RYJ10998.1"/>
    <property type="molecule type" value="Genomic_DNA"/>
</dbReference>
<keyword evidence="1" id="KW-0472">Membrane</keyword>
<comment type="caution">
    <text evidence="2">The sequence shown here is derived from an EMBL/GenBank/DDBJ whole genome shotgun (WGS) entry which is preliminary data.</text>
</comment>
<sequence length="289" mass="31492">MQRRAAAAYFAFFLVISVAAYAYIGVAESQRPAVSLDADAELTNESTFTVDGTEYTVTNIHMSGGGGGGHGGGGGGSMAADLSWTNESSRYTATLEHNATTTYQNDTYRVHTDSNESTVTLEEELNVSALLAEDTSVKNTLATQNGTEYVVYRSNNTQVPLSEWLPEPETVSFTTGDTYPHATDSGTQETTISEVTDDGATLEWFAPRENTIELSEGGNVTLNEQQFFTHFPDHSTVQIVPIQQYDQYQTTLDQQDYFHERKNGIWGVSILSGIAAVLMLGMAYMPVRG</sequence>
<organism evidence="2 3">
    <name type="scientific">Haloarcula hispanica</name>
    <dbReference type="NCBI Taxonomy" id="51589"/>
    <lineage>
        <taxon>Archaea</taxon>
        <taxon>Methanobacteriati</taxon>
        <taxon>Methanobacteriota</taxon>
        <taxon>Stenosarchaea group</taxon>
        <taxon>Halobacteria</taxon>
        <taxon>Halobacteriales</taxon>
        <taxon>Haloarculaceae</taxon>
        <taxon>Haloarcula</taxon>
    </lineage>
</organism>
<feature type="transmembrane region" description="Helical" evidence="1">
    <location>
        <begin position="264"/>
        <end position="285"/>
    </location>
</feature>
<evidence type="ECO:0000313" key="2">
    <source>
        <dbReference type="EMBL" id="RYJ10998.1"/>
    </source>
</evidence>
<keyword evidence="1" id="KW-0812">Transmembrane</keyword>
<proteinExistence type="predicted"/>